<keyword evidence="9" id="KW-1185">Reference proteome</keyword>
<dbReference type="OrthoDB" id="9770923at2"/>
<dbReference type="InterPro" id="IPR007816">
    <property type="entry name" value="ResB-like_domain"/>
</dbReference>
<proteinExistence type="predicted"/>
<keyword evidence="4 6" id="KW-1133">Transmembrane helix</keyword>
<feature type="domain" description="ResB-like" evidence="7">
    <location>
        <begin position="318"/>
        <end position="386"/>
    </location>
</feature>
<accession>A0A163BSY3</accession>
<evidence type="ECO:0000259" key="7">
    <source>
        <dbReference type="Pfam" id="PF05140"/>
    </source>
</evidence>
<evidence type="ECO:0000256" key="4">
    <source>
        <dbReference type="ARBA" id="ARBA00022989"/>
    </source>
</evidence>
<comment type="subcellular location">
    <subcellularLocation>
        <location evidence="1">Membrane</location>
        <topology evidence="1">Multi-pass membrane protein</topology>
    </subcellularLocation>
</comment>
<keyword evidence="3" id="KW-0201">Cytochrome c-type biogenesis</keyword>
<evidence type="ECO:0000313" key="9">
    <source>
        <dbReference type="Proteomes" id="UP000076715"/>
    </source>
</evidence>
<evidence type="ECO:0000256" key="1">
    <source>
        <dbReference type="ARBA" id="ARBA00004141"/>
    </source>
</evidence>
<comment type="caution">
    <text evidence="8">The sequence shown here is derived from an EMBL/GenBank/DDBJ whole genome shotgun (WGS) entry which is preliminary data.</text>
</comment>
<evidence type="ECO:0000256" key="2">
    <source>
        <dbReference type="ARBA" id="ARBA00022692"/>
    </source>
</evidence>
<feature type="transmembrane region" description="Helical" evidence="6">
    <location>
        <begin position="54"/>
        <end position="73"/>
    </location>
</feature>
<dbReference type="AlphaFoldDB" id="A0A163BSY3"/>
<organism evidence="8 9">
    <name type="scientific">Aquimarina aggregata</name>
    <dbReference type="NCBI Taxonomy" id="1642818"/>
    <lineage>
        <taxon>Bacteria</taxon>
        <taxon>Pseudomonadati</taxon>
        <taxon>Bacteroidota</taxon>
        <taxon>Flavobacteriia</taxon>
        <taxon>Flavobacteriales</taxon>
        <taxon>Flavobacteriaceae</taxon>
        <taxon>Aquimarina</taxon>
    </lineage>
</organism>
<keyword evidence="5 6" id="KW-0472">Membrane</keyword>
<name>A0A163BSY3_9FLAO</name>
<dbReference type="Pfam" id="PF05140">
    <property type="entry name" value="ResB"/>
    <property type="match status" value="1"/>
</dbReference>
<keyword evidence="2 6" id="KW-0812">Transmembrane</keyword>
<evidence type="ECO:0000256" key="6">
    <source>
        <dbReference type="SAM" id="Phobius"/>
    </source>
</evidence>
<dbReference type="Proteomes" id="UP000076715">
    <property type="component" value="Unassembled WGS sequence"/>
</dbReference>
<dbReference type="STRING" id="1642818.AWE51_20180"/>
<evidence type="ECO:0000313" key="8">
    <source>
        <dbReference type="EMBL" id="KZS41717.1"/>
    </source>
</evidence>
<dbReference type="EMBL" id="LQRT01000003">
    <property type="protein sequence ID" value="KZS41717.1"/>
    <property type="molecule type" value="Genomic_DNA"/>
</dbReference>
<feature type="transmembrane region" description="Helical" evidence="6">
    <location>
        <begin position="25"/>
        <end position="42"/>
    </location>
</feature>
<protein>
    <submittedName>
        <fullName evidence="8">Cytochrome C biogenesis protein CcsB</fullName>
    </submittedName>
</protein>
<evidence type="ECO:0000256" key="5">
    <source>
        <dbReference type="ARBA" id="ARBA00023136"/>
    </source>
</evidence>
<feature type="transmembrane region" description="Helical" evidence="6">
    <location>
        <begin position="401"/>
        <end position="424"/>
    </location>
</feature>
<gene>
    <name evidence="8" type="ORF">AWE51_20180</name>
</gene>
<sequence length="437" mass="50067">MAIATFLENDYNTETAKALIYNAKWFEILLLLLIINFIGNIAKYNLFSIQKAPIFLFHIAFIIIILGAGITRYRGYEALITIKEGESNDRMISIDNYLQVIAGNGTINKSYISKPILMSELGFNNITENFDFEGKKIELELKEYIPRAKYELKDTISGHTYLHIVIAENENRKDFYIQEGTRENIYGISIAFNTQNKLKTDILITKKNETWHASFPEITDYFSMILNKAGSYPKNQLTPVHFKALSKINNTQIVFNKIVENKVRTLVSEEKNSEIKNPEAAIIISAKSGADHKEITLFGGPGYMNPFSTFFINGTHLKLRYGAKPIKLPFSIYLKDFKLERYPGSNSPSAFYSDVEIQEKNKLLNHTIFMNNVLDHKGYRFFQSAYLPDESGTILSVNFDYWGTLITYIGYSLLALGMLLSLFWKNSHFGLTLKLLR</sequence>
<evidence type="ECO:0000256" key="3">
    <source>
        <dbReference type="ARBA" id="ARBA00022748"/>
    </source>
</evidence>
<dbReference type="GO" id="GO:0016020">
    <property type="term" value="C:membrane"/>
    <property type="evidence" value="ECO:0007669"/>
    <property type="project" value="UniProtKB-SubCell"/>
</dbReference>
<reference evidence="8 9" key="1">
    <citation type="submission" date="2016-01" db="EMBL/GenBank/DDBJ databases">
        <title>The draft genome sequence of Aquimarina sp. RZW4-3-2.</title>
        <authorList>
            <person name="Wang Y."/>
        </authorList>
    </citation>
    <scope>NUCLEOTIDE SEQUENCE [LARGE SCALE GENOMIC DNA]</scope>
    <source>
        <strain evidence="8 9">RZW4-3-2</strain>
    </source>
</reference>
<dbReference type="GO" id="GO:0017004">
    <property type="term" value="P:cytochrome complex assembly"/>
    <property type="evidence" value="ECO:0007669"/>
    <property type="project" value="UniProtKB-KW"/>
</dbReference>